<dbReference type="FunFam" id="2.130.10.10:FF:000245">
    <property type="entry name" value="WD repeat-containing protein 70"/>
    <property type="match status" value="1"/>
</dbReference>
<dbReference type="Proteomes" id="UP001497457">
    <property type="component" value="Unassembled WGS sequence"/>
</dbReference>
<keyword evidence="1 3" id="KW-0853">WD repeat</keyword>
<organism evidence="6 7">
    <name type="scientific">Urochloa decumbens</name>
    <dbReference type="NCBI Taxonomy" id="240449"/>
    <lineage>
        <taxon>Eukaryota</taxon>
        <taxon>Viridiplantae</taxon>
        <taxon>Streptophyta</taxon>
        <taxon>Embryophyta</taxon>
        <taxon>Tracheophyta</taxon>
        <taxon>Spermatophyta</taxon>
        <taxon>Magnoliopsida</taxon>
        <taxon>Liliopsida</taxon>
        <taxon>Poales</taxon>
        <taxon>Poaceae</taxon>
        <taxon>PACMAD clade</taxon>
        <taxon>Panicoideae</taxon>
        <taxon>Panicodae</taxon>
        <taxon>Paniceae</taxon>
        <taxon>Melinidinae</taxon>
        <taxon>Urochloa</taxon>
    </lineage>
</organism>
<feature type="repeat" description="WD" evidence="3">
    <location>
        <begin position="299"/>
        <end position="335"/>
    </location>
</feature>
<feature type="compositionally biased region" description="Polar residues" evidence="4">
    <location>
        <begin position="40"/>
        <end position="55"/>
    </location>
</feature>
<dbReference type="InterPro" id="IPR020472">
    <property type="entry name" value="WD40_PAC1"/>
</dbReference>
<dbReference type="PROSITE" id="PS00678">
    <property type="entry name" value="WD_REPEATS_1"/>
    <property type="match status" value="1"/>
</dbReference>
<feature type="repeat" description="WD" evidence="3">
    <location>
        <begin position="345"/>
        <end position="386"/>
    </location>
</feature>
<feature type="region of interest" description="Disordered" evidence="4">
    <location>
        <begin position="21"/>
        <end position="139"/>
    </location>
</feature>
<evidence type="ECO:0000313" key="5">
    <source>
        <dbReference type="EMBL" id="CAL4925330.1"/>
    </source>
</evidence>
<feature type="compositionally biased region" description="Acidic residues" evidence="4">
    <location>
        <begin position="116"/>
        <end position="135"/>
    </location>
</feature>
<dbReference type="InterPro" id="IPR015943">
    <property type="entry name" value="WD40/YVTN_repeat-like_dom_sf"/>
</dbReference>
<dbReference type="FunFam" id="2.130.10.10:FF:000469">
    <property type="entry name" value="Nucleotide binding protein"/>
    <property type="match status" value="1"/>
</dbReference>
<dbReference type="Proteomes" id="UP001497457">
    <property type="component" value="Chromosome 14rd"/>
</dbReference>
<evidence type="ECO:0008006" key="8">
    <source>
        <dbReference type="Google" id="ProtNLM"/>
    </source>
</evidence>
<proteinExistence type="predicted"/>
<evidence type="ECO:0000256" key="4">
    <source>
        <dbReference type="SAM" id="MobiDB-lite"/>
    </source>
</evidence>
<dbReference type="EMBL" id="OZ075124">
    <property type="protein sequence ID" value="CAL4925330.1"/>
    <property type="molecule type" value="Genomic_DNA"/>
</dbReference>
<evidence type="ECO:0000313" key="7">
    <source>
        <dbReference type="Proteomes" id="UP001497457"/>
    </source>
</evidence>
<dbReference type="PROSITE" id="PS50294">
    <property type="entry name" value="WD_REPEATS_REGION"/>
    <property type="match status" value="3"/>
</dbReference>
<dbReference type="SMART" id="SM00320">
    <property type="entry name" value="WD40"/>
    <property type="match status" value="5"/>
</dbReference>
<gene>
    <name evidence="6" type="ORF">URODEC1_LOCUS119687</name>
    <name evidence="5" type="ORF">URODEC1_LOCUS23282</name>
</gene>
<reference evidence="6" key="1">
    <citation type="submission" date="2024-10" db="EMBL/GenBank/DDBJ databases">
        <authorList>
            <person name="Ryan C."/>
        </authorList>
    </citation>
    <scope>NUCLEOTIDE SEQUENCE [LARGE SCALE GENOMIC DNA]</scope>
</reference>
<feature type="repeat" description="WD" evidence="3">
    <location>
        <begin position="250"/>
        <end position="292"/>
    </location>
</feature>
<evidence type="ECO:0000313" key="6">
    <source>
        <dbReference type="EMBL" id="CAM0146052.1"/>
    </source>
</evidence>
<feature type="region of interest" description="Disordered" evidence="4">
    <location>
        <begin position="519"/>
        <end position="549"/>
    </location>
</feature>
<dbReference type="InterPro" id="IPR001680">
    <property type="entry name" value="WD40_rpt"/>
</dbReference>
<dbReference type="Pfam" id="PF00400">
    <property type="entry name" value="WD40"/>
    <property type="match status" value="5"/>
</dbReference>
<dbReference type="PANTHER" id="PTHR16017">
    <property type="entry name" value="GASTRULATION DEFECTIVE PROTEIN 1-RELATED"/>
    <property type="match status" value="1"/>
</dbReference>
<keyword evidence="2" id="KW-0677">Repeat</keyword>
<dbReference type="InterPro" id="IPR036322">
    <property type="entry name" value="WD40_repeat_dom_sf"/>
</dbReference>
<dbReference type="InterPro" id="IPR019775">
    <property type="entry name" value="WD40_repeat_CS"/>
</dbReference>
<dbReference type="InterPro" id="IPR051858">
    <property type="entry name" value="WD_repeat_GAD-1"/>
</dbReference>
<feature type="compositionally biased region" description="Low complexity" evidence="4">
    <location>
        <begin position="23"/>
        <end position="38"/>
    </location>
</feature>
<feature type="region of interest" description="Disordered" evidence="4">
    <location>
        <begin position="597"/>
        <end position="620"/>
    </location>
</feature>
<keyword evidence="7" id="KW-1185">Reference proteome</keyword>
<accession>A0ABC9GWG5</accession>
<dbReference type="PROSITE" id="PS50082">
    <property type="entry name" value="WD_REPEATS_2"/>
    <property type="match status" value="4"/>
</dbReference>
<dbReference type="Gene3D" id="2.130.10.10">
    <property type="entry name" value="YVTN repeat-like/Quinoprotein amine dehydrogenase"/>
    <property type="match status" value="2"/>
</dbReference>
<dbReference type="PRINTS" id="PR00320">
    <property type="entry name" value="GPROTEINBRPT"/>
</dbReference>
<dbReference type="EMBL" id="CAXIPR030000475">
    <property type="protein sequence ID" value="CAM0146052.1"/>
    <property type="molecule type" value="Genomic_DNA"/>
</dbReference>
<evidence type="ECO:0000256" key="1">
    <source>
        <dbReference type="ARBA" id="ARBA00022574"/>
    </source>
</evidence>
<evidence type="ECO:0000256" key="3">
    <source>
        <dbReference type="PROSITE-ProRule" id="PRU00221"/>
    </source>
</evidence>
<feature type="compositionally biased region" description="Basic and acidic residues" evidence="4">
    <location>
        <begin position="526"/>
        <end position="539"/>
    </location>
</feature>
<dbReference type="AlphaFoldDB" id="A0ABC9GWG5"/>
<name>A0ABC9GWG5_9POAL</name>
<feature type="repeat" description="WD" evidence="3">
    <location>
        <begin position="149"/>
        <end position="183"/>
    </location>
</feature>
<evidence type="ECO:0000256" key="2">
    <source>
        <dbReference type="ARBA" id="ARBA00022737"/>
    </source>
</evidence>
<sequence>MADGGEMDEEAMRAFFPVSFGKAPARPSSAASSSAHSSTLRKPQNPSNPKPSASTAAEDDGGSMIGPPRPPPSPAGEDEDGDGMIGPPRPPPPSTHGEGEDDEGGAMIGPPRPPPEEDDDDDEDDEDDDMEDDGDVGFNRIPLSNEIVLRGHTKVVSALAVDHTGSRVLSGSYDYTVRMYDFQGMNSKLQSFRQLEPFEGHQVRSLSWSPTSDRFLCVTGSAQAKIYDRDGLTLGEFVKGDMYIRDLKNTKGHISGLTGGEWNPKAKETILTSSEDGSIRLWDVSDFKSQKQVIKPKLVRPMRIPVTSCAWDHEGKRIVAGIGDGSIQLWTIKTGWGSRPDIHVEKTHTEDITGVKFSTDGQILLSRSMDSTLKIWDLRRMKTPLKVFEDLPNHYAETNAAFSPDEQLIFTGTSIEKDGDNGGLLCFFDRKRLELVSRVGISPNYSVIRCLWHPRINQVFATVGDKKEGGTHILYDPSISQRGALVCVGRAPRKKSVDDFEVQPVIHNPHALPLFRDQPSRKRQREKILKDPLKSHKPEAPVNGPGFGGRVGTTKGSLLTQYLLKEGGLIKDTWMDEDPREAILKYADAAEKDPKFIAPAYSQTQPKPVFAESDSDNEEK</sequence>
<dbReference type="SUPFAM" id="SSF50978">
    <property type="entry name" value="WD40 repeat-like"/>
    <property type="match status" value="1"/>
</dbReference>
<protein>
    <recommendedName>
        <fullName evidence="8">WD repeat-containing protein 70</fullName>
    </recommendedName>
</protein>
<dbReference type="PANTHER" id="PTHR16017:SF0">
    <property type="entry name" value="WD REPEAT-CONTAINING PROTEIN 70"/>
    <property type="match status" value="1"/>
</dbReference>